<gene>
    <name evidence="1" type="ORF">B1B_11331</name>
</gene>
<sequence length="141" mass="15527">MQRAVAVTTGAGATNLVKQNVVHQLSRLGLPGRRSWEFLVAQGLVAASGEEQRNAWFEEHLGGLPGQVACEVGTWVEALRGIGRSRPRRPVTIQHYLRAAEPALREWSRCYGSLRQVDSEDVSVYLETLVGHRRTLAAVAL</sequence>
<feature type="non-terminal residue" evidence="1">
    <location>
        <position position="141"/>
    </location>
</feature>
<dbReference type="AlphaFoldDB" id="T0ZZU5"/>
<comment type="caution">
    <text evidence="1">The sequence shown here is derived from an EMBL/GenBank/DDBJ whole genome shotgun (WGS) entry which is preliminary data.</text>
</comment>
<accession>T0ZZU5</accession>
<proteinExistence type="predicted"/>
<evidence type="ECO:0000313" key="1">
    <source>
        <dbReference type="EMBL" id="EQD50173.1"/>
    </source>
</evidence>
<reference evidence="1" key="1">
    <citation type="submission" date="2013-08" db="EMBL/GenBank/DDBJ databases">
        <authorList>
            <person name="Mendez C."/>
            <person name="Richter M."/>
            <person name="Ferrer M."/>
            <person name="Sanchez J."/>
        </authorList>
    </citation>
    <scope>NUCLEOTIDE SEQUENCE</scope>
</reference>
<reference evidence="1" key="2">
    <citation type="journal article" date="2014" name="ISME J.">
        <title>Microbial stratification in low pH oxic and suboxic macroscopic growths along an acid mine drainage.</title>
        <authorList>
            <person name="Mendez-Garcia C."/>
            <person name="Mesa V."/>
            <person name="Sprenger R.R."/>
            <person name="Richter M."/>
            <person name="Diez M.S."/>
            <person name="Solano J."/>
            <person name="Bargiela R."/>
            <person name="Golyshina O.V."/>
            <person name="Manteca A."/>
            <person name="Ramos J.L."/>
            <person name="Gallego J.R."/>
            <person name="Llorente I."/>
            <person name="Martins Dos Santos V.A."/>
            <person name="Jensen O.N."/>
            <person name="Pelaez A.I."/>
            <person name="Sanchez J."/>
            <person name="Ferrer M."/>
        </authorList>
    </citation>
    <scope>NUCLEOTIDE SEQUENCE</scope>
</reference>
<protein>
    <submittedName>
        <fullName evidence="1">Uncharacterized protein</fullName>
    </submittedName>
</protein>
<name>T0ZZU5_9ZZZZ</name>
<organism evidence="1">
    <name type="scientific">mine drainage metagenome</name>
    <dbReference type="NCBI Taxonomy" id="410659"/>
    <lineage>
        <taxon>unclassified sequences</taxon>
        <taxon>metagenomes</taxon>
        <taxon>ecological metagenomes</taxon>
    </lineage>
</organism>
<dbReference type="EMBL" id="AUZY01007352">
    <property type="protein sequence ID" value="EQD50173.1"/>
    <property type="molecule type" value="Genomic_DNA"/>
</dbReference>